<keyword evidence="3" id="KW-1185">Reference proteome</keyword>
<reference evidence="2" key="1">
    <citation type="journal article" date="2016" name="Front. Microbiol.">
        <title>Genome Sequence of the Piezophilic, Mesophilic Sulfate-Reducing Bacterium Desulfovibrio indicus J2T.</title>
        <authorList>
            <person name="Cao J."/>
            <person name="Maignien L."/>
            <person name="Shao Z."/>
            <person name="Alain K."/>
            <person name="Jebbar M."/>
        </authorList>
    </citation>
    <scope>NUCLEOTIDE SEQUENCE</scope>
    <source>
        <strain evidence="2">DSM 16372</strain>
    </source>
</reference>
<sequence>MISGSVVIAFIGGSIAVGGLIAGLRILAVGASGVIDPVPARVRVRPEIRVLN</sequence>
<dbReference type="AlphaFoldDB" id="A0AAV4ZU02"/>
<keyword evidence="1" id="KW-0472">Membrane</keyword>
<evidence type="ECO:0000256" key="1">
    <source>
        <dbReference type="SAM" id="Phobius"/>
    </source>
</evidence>
<keyword evidence="1" id="KW-1133">Transmembrane helix</keyword>
<comment type="caution">
    <text evidence="2">The sequence shown here is derived from an EMBL/GenBank/DDBJ whole genome shotgun (WGS) entry which is preliminary data.</text>
</comment>
<name>A0AAV4ZU02_9HYPH</name>
<evidence type="ECO:0000313" key="2">
    <source>
        <dbReference type="EMBL" id="GJD91629.1"/>
    </source>
</evidence>
<gene>
    <name evidence="2" type="ORF">BHAOGJBA_5177</name>
</gene>
<dbReference type="RefSeq" id="WP_238231646.1">
    <property type="nucleotide sequence ID" value="NZ_BPQO01000029.1"/>
</dbReference>
<dbReference type="Proteomes" id="UP001055247">
    <property type="component" value="Unassembled WGS sequence"/>
</dbReference>
<accession>A0AAV4ZU02</accession>
<evidence type="ECO:0000313" key="3">
    <source>
        <dbReference type="Proteomes" id="UP001055247"/>
    </source>
</evidence>
<proteinExistence type="predicted"/>
<dbReference type="EMBL" id="BPQO01000029">
    <property type="protein sequence ID" value="GJD91629.1"/>
    <property type="molecule type" value="Genomic_DNA"/>
</dbReference>
<keyword evidence="1" id="KW-0812">Transmembrane</keyword>
<reference evidence="2" key="2">
    <citation type="submission" date="2021-08" db="EMBL/GenBank/DDBJ databases">
        <authorList>
            <person name="Tani A."/>
            <person name="Ola A."/>
            <person name="Ogura Y."/>
            <person name="Katsura K."/>
            <person name="Hayashi T."/>
        </authorList>
    </citation>
    <scope>NUCLEOTIDE SEQUENCE</scope>
    <source>
        <strain evidence="2">DSM 16372</strain>
    </source>
</reference>
<feature type="transmembrane region" description="Helical" evidence="1">
    <location>
        <begin position="6"/>
        <end position="35"/>
    </location>
</feature>
<protein>
    <submittedName>
        <fullName evidence="2">Uncharacterized protein</fullName>
    </submittedName>
</protein>
<organism evidence="2 3">
    <name type="scientific">Methylobacterium hispanicum</name>
    <dbReference type="NCBI Taxonomy" id="270350"/>
    <lineage>
        <taxon>Bacteria</taxon>
        <taxon>Pseudomonadati</taxon>
        <taxon>Pseudomonadota</taxon>
        <taxon>Alphaproteobacteria</taxon>
        <taxon>Hyphomicrobiales</taxon>
        <taxon>Methylobacteriaceae</taxon>
        <taxon>Methylobacterium</taxon>
    </lineage>
</organism>